<protein>
    <submittedName>
        <fullName evidence="1">Uncharacterized protein</fullName>
    </submittedName>
</protein>
<reference evidence="2" key="1">
    <citation type="submission" date="2019-10" db="EMBL/GenBank/DDBJ databases">
        <title>Antimicrobial potential of Antarctic Bacteria.</title>
        <authorList>
            <person name="Benaud N."/>
            <person name="Edwards R.J."/>
            <person name="Ferrari B.C."/>
        </authorList>
    </citation>
    <scope>NUCLEOTIDE SEQUENCE [LARGE SCALE GENOMIC DNA]</scope>
    <source>
        <strain evidence="2">NBSH44</strain>
    </source>
</reference>
<gene>
    <name evidence="1" type="ORF">F0344_24365</name>
</gene>
<accession>A0A7G7BPP7</accession>
<dbReference type="RefSeq" id="WP_185300790.1">
    <property type="nucleotide sequence ID" value="NZ_CP045702.1"/>
</dbReference>
<name>A0A7G7BPP7_9ACTN</name>
<dbReference type="Proteomes" id="UP000515307">
    <property type="component" value="Chromosome"/>
</dbReference>
<dbReference type="EMBL" id="CP045702">
    <property type="protein sequence ID" value="QNE77312.1"/>
    <property type="molecule type" value="Genomic_DNA"/>
</dbReference>
<dbReference type="KEGG" id="sfiy:F0344_24365"/>
<keyword evidence="2" id="KW-1185">Reference proteome</keyword>
<proteinExistence type="predicted"/>
<evidence type="ECO:0000313" key="2">
    <source>
        <dbReference type="Proteomes" id="UP000515307"/>
    </source>
</evidence>
<dbReference type="AlphaFoldDB" id="A0A7G7BPP7"/>
<evidence type="ECO:0000313" key="1">
    <source>
        <dbReference type="EMBL" id="QNE77312.1"/>
    </source>
</evidence>
<organism evidence="1 2">
    <name type="scientific">Streptomyces finlayi</name>
    <dbReference type="NCBI Taxonomy" id="67296"/>
    <lineage>
        <taxon>Bacteria</taxon>
        <taxon>Bacillati</taxon>
        <taxon>Actinomycetota</taxon>
        <taxon>Actinomycetes</taxon>
        <taxon>Kitasatosporales</taxon>
        <taxon>Streptomycetaceae</taxon>
        <taxon>Streptomyces</taxon>
    </lineage>
</organism>
<sequence length="80" mass="8486">MVEDDGLAGLEVFHELRAQGVDGGRFPLEVGVLGIVDASAAVKVVDLVHAKTDQSVGGQGLRRELGIKETECSPLVRDRC</sequence>